<dbReference type="PANTHER" id="PTHR37810:SF9">
    <property type="entry name" value="MEMBRANE PROTEIN"/>
    <property type="match status" value="1"/>
</dbReference>
<accession>A0ABW3RYF5</accession>
<dbReference type="InterPro" id="IPR043831">
    <property type="entry name" value="DUF5808"/>
</dbReference>
<evidence type="ECO:0000313" key="4">
    <source>
        <dbReference type="EMBL" id="MFD1177474.1"/>
    </source>
</evidence>
<keyword evidence="5" id="KW-1185">Reference proteome</keyword>
<feature type="transmembrane region" description="Helical" evidence="1">
    <location>
        <begin position="82"/>
        <end position="105"/>
    </location>
</feature>
<feature type="transmembrane region" description="Helical" evidence="1">
    <location>
        <begin position="188"/>
        <end position="207"/>
    </location>
</feature>
<keyword evidence="1" id="KW-0812">Transmembrane</keyword>
<evidence type="ECO:0000256" key="1">
    <source>
        <dbReference type="SAM" id="Phobius"/>
    </source>
</evidence>
<feature type="domain" description="DUF1648" evidence="2">
    <location>
        <begin position="148"/>
        <end position="194"/>
    </location>
</feature>
<protein>
    <submittedName>
        <fullName evidence="4">DUF1648 domain-containing protein</fullName>
    </submittedName>
</protein>
<keyword evidence="1" id="KW-1133">Transmembrane helix</keyword>
<feature type="transmembrane region" description="Helical" evidence="1">
    <location>
        <begin position="140"/>
        <end position="160"/>
    </location>
</feature>
<feature type="domain" description="DUF5808" evidence="3">
    <location>
        <begin position="325"/>
        <end position="350"/>
    </location>
</feature>
<dbReference type="Pfam" id="PF19124">
    <property type="entry name" value="DUF5808"/>
    <property type="match status" value="1"/>
</dbReference>
<reference evidence="5" key="1">
    <citation type="journal article" date="2019" name="Int. J. Syst. Evol. Microbiol.">
        <title>The Global Catalogue of Microorganisms (GCM) 10K type strain sequencing project: providing services to taxonomists for standard genome sequencing and annotation.</title>
        <authorList>
            <consortium name="The Broad Institute Genomics Platform"/>
            <consortium name="The Broad Institute Genome Sequencing Center for Infectious Disease"/>
            <person name="Wu L."/>
            <person name="Ma J."/>
        </authorList>
    </citation>
    <scope>NUCLEOTIDE SEQUENCE [LARGE SCALE GENOMIC DNA]</scope>
    <source>
        <strain evidence="5">CCUG 59189</strain>
    </source>
</reference>
<dbReference type="Pfam" id="PF07853">
    <property type="entry name" value="DUF1648"/>
    <property type="match status" value="1"/>
</dbReference>
<feature type="transmembrane region" description="Helical" evidence="1">
    <location>
        <begin position="265"/>
        <end position="287"/>
    </location>
</feature>
<feature type="transmembrane region" description="Helical" evidence="1">
    <location>
        <begin position="6"/>
        <end position="26"/>
    </location>
</feature>
<dbReference type="Proteomes" id="UP001597262">
    <property type="component" value="Unassembled WGS sequence"/>
</dbReference>
<feature type="transmembrane region" description="Helical" evidence="1">
    <location>
        <begin position="54"/>
        <end position="76"/>
    </location>
</feature>
<feature type="transmembrane region" description="Helical" evidence="1">
    <location>
        <begin position="235"/>
        <end position="253"/>
    </location>
</feature>
<name>A0ABW3RYF5_9BACL</name>
<evidence type="ECO:0000313" key="5">
    <source>
        <dbReference type="Proteomes" id="UP001597262"/>
    </source>
</evidence>
<dbReference type="RefSeq" id="WP_379319915.1">
    <property type="nucleotide sequence ID" value="NZ_JBHTLM010000009.1"/>
</dbReference>
<evidence type="ECO:0000259" key="2">
    <source>
        <dbReference type="Pfam" id="PF07853"/>
    </source>
</evidence>
<gene>
    <name evidence="4" type="ORF">ACFQ3W_14355</name>
</gene>
<comment type="caution">
    <text evidence="4">The sequence shown here is derived from an EMBL/GenBank/DDBJ whole genome shotgun (WGS) entry which is preliminary data.</text>
</comment>
<keyword evidence="1" id="KW-0472">Membrane</keyword>
<feature type="transmembrane region" description="Helical" evidence="1">
    <location>
        <begin position="344"/>
        <end position="366"/>
    </location>
</feature>
<proteinExistence type="predicted"/>
<dbReference type="PANTHER" id="PTHR37810">
    <property type="entry name" value="IMMUNITY PROTEIN SDPI"/>
    <property type="match status" value="1"/>
</dbReference>
<evidence type="ECO:0000259" key="3">
    <source>
        <dbReference type="Pfam" id="PF19124"/>
    </source>
</evidence>
<sequence>MQLLSALIAILMFLPLLAVLSFMPFLTRETVSFGVSVSAAQYHSELLRRMRKQYAAISSAIYAVLLLTCSIGLLGLDGNGQNVVMSLFIGAAIAISITMNLIYYFRMRKLRPTLSLDPVQKSILAVDTGFHRQKLTWSNGWFLIHVAIIAISAVFVLANYNRIPDQVAMRFDFDGNVLSSAAKSYRTVLFPNIMQAIMTAIFFLVNWSIQKSKQQLQAGNPEQSALQNAAFRRRWSAFTVLSGLAMVLMFSFTQLNMLNPQNTQIVMLLSILMPLFIVLSAFILSFVTGQGGSRIKLSEHSDAGSHAAPPNDDRYWKLGAIYFNPQDPSIFVEKRMGIGWTLNFARPAGWIILIGILAVILLASFLPFI</sequence>
<dbReference type="InterPro" id="IPR012867">
    <property type="entry name" value="DUF1648"/>
</dbReference>
<dbReference type="EMBL" id="JBHTLM010000009">
    <property type="protein sequence ID" value="MFD1177474.1"/>
    <property type="molecule type" value="Genomic_DNA"/>
</dbReference>
<organism evidence="4 5">
    <name type="scientific">Paenibacillus puldeungensis</name>
    <dbReference type="NCBI Taxonomy" id="696536"/>
    <lineage>
        <taxon>Bacteria</taxon>
        <taxon>Bacillati</taxon>
        <taxon>Bacillota</taxon>
        <taxon>Bacilli</taxon>
        <taxon>Bacillales</taxon>
        <taxon>Paenibacillaceae</taxon>
        <taxon>Paenibacillus</taxon>
    </lineage>
</organism>